<reference evidence="1 2" key="1">
    <citation type="submission" date="2016-09" db="EMBL/GenBank/DDBJ databases">
        <title>Photobacterium proteolyticum sp. nov. a protease producing bacterium isolated from ocean sediments of Laizhou Bay.</title>
        <authorList>
            <person name="Li Y."/>
        </authorList>
    </citation>
    <scope>NUCLEOTIDE SEQUENCE [LARGE SCALE GENOMIC DNA]</scope>
    <source>
        <strain evidence="1 2">13-12</strain>
    </source>
</reference>
<name>A0A1Q9G6C7_9GAMM</name>
<protein>
    <submittedName>
        <fullName evidence="1">Uncharacterized protein</fullName>
    </submittedName>
</protein>
<accession>A0A1Q9G6C7</accession>
<dbReference type="EMBL" id="MJIL01000100">
    <property type="protein sequence ID" value="OLQ69836.1"/>
    <property type="molecule type" value="Genomic_DNA"/>
</dbReference>
<gene>
    <name evidence="1" type="ORF">BIT28_07600</name>
</gene>
<dbReference type="OrthoDB" id="5815931at2"/>
<evidence type="ECO:0000313" key="1">
    <source>
        <dbReference type="EMBL" id="OLQ69836.1"/>
    </source>
</evidence>
<keyword evidence="2" id="KW-1185">Reference proteome</keyword>
<dbReference type="AlphaFoldDB" id="A0A1Q9G6C7"/>
<sequence length="212" mass="24023">MDKHQDDIVLDSSESEFKCKGPYGLEIFNGATGQQRNAQYCRVYRAIDCFKIEIGDMAISVSEDVATKLLNHITCSETKALSELDEFYLSSRNYCDINEDISKEWHCYPSVKGSDVSFFIDEDDEDNDVDSENEVLVLSSYKEHVRYLRKDVAVFSCNGRFYIGYPFQATEISEDQYDVLKFSNRASSITTEETAGFGKMDSFTLSGAPAQI</sequence>
<proteinExistence type="predicted"/>
<evidence type="ECO:0000313" key="2">
    <source>
        <dbReference type="Proteomes" id="UP000186905"/>
    </source>
</evidence>
<comment type="caution">
    <text evidence="1">The sequence shown here is derived from an EMBL/GenBank/DDBJ whole genome shotgun (WGS) entry which is preliminary data.</text>
</comment>
<organism evidence="1 2">
    <name type="scientific">Photobacterium proteolyticum</name>
    <dbReference type="NCBI Taxonomy" id="1903952"/>
    <lineage>
        <taxon>Bacteria</taxon>
        <taxon>Pseudomonadati</taxon>
        <taxon>Pseudomonadota</taxon>
        <taxon>Gammaproteobacteria</taxon>
        <taxon>Vibrionales</taxon>
        <taxon>Vibrionaceae</taxon>
        <taxon>Photobacterium</taxon>
    </lineage>
</organism>
<dbReference type="RefSeq" id="WP_075768196.1">
    <property type="nucleotide sequence ID" value="NZ_MJIL01000100.1"/>
</dbReference>
<dbReference type="Proteomes" id="UP000186905">
    <property type="component" value="Unassembled WGS sequence"/>
</dbReference>